<dbReference type="EC" id="6.3.4.15" evidence="3"/>
<dbReference type="Proteomes" id="UP000199004">
    <property type="component" value="Unassembled WGS sequence"/>
</dbReference>
<feature type="domain" description="BPL/LPL catalytic" evidence="4">
    <location>
        <begin position="22"/>
        <end position="200"/>
    </location>
</feature>
<dbReference type="NCBIfam" id="TIGR00121">
    <property type="entry name" value="birA_ligase"/>
    <property type="match status" value="1"/>
</dbReference>
<keyword evidence="1 5" id="KW-0436">Ligase</keyword>
<proteinExistence type="predicted"/>
<dbReference type="GO" id="GO:0005737">
    <property type="term" value="C:cytoplasm"/>
    <property type="evidence" value="ECO:0007669"/>
    <property type="project" value="TreeGrafter"/>
</dbReference>
<evidence type="ECO:0000256" key="3">
    <source>
        <dbReference type="ARBA" id="ARBA00024227"/>
    </source>
</evidence>
<dbReference type="Gene3D" id="2.30.30.100">
    <property type="match status" value="1"/>
</dbReference>
<evidence type="ECO:0000256" key="1">
    <source>
        <dbReference type="ARBA" id="ARBA00022598"/>
    </source>
</evidence>
<gene>
    <name evidence="5" type="ORF">SAMN05192576_0144</name>
</gene>
<dbReference type="GO" id="GO:0004077">
    <property type="term" value="F:biotin--[biotin carboxyl-carrier protein] ligase activity"/>
    <property type="evidence" value="ECO:0007669"/>
    <property type="project" value="UniProtKB-EC"/>
</dbReference>
<organism evidence="5 6">
    <name type="scientific">Nocardioides szechwanensis</name>
    <dbReference type="NCBI Taxonomy" id="1005944"/>
    <lineage>
        <taxon>Bacteria</taxon>
        <taxon>Bacillati</taxon>
        <taxon>Actinomycetota</taxon>
        <taxon>Actinomycetes</taxon>
        <taxon>Propionibacteriales</taxon>
        <taxon>Nocardioidaceae</taxon>
        <taxon>Nocardioides</taxon>
    </lineage>
</organism>
<dbReference type="Pfam" id="PF02237">
    <property type="entry name" value="BPL_C"/>
    <property type="match status" value="1"/>
</dbReference>
<dbReference type="InterPro" id="IPR045864">
    <property type="entry name" value="aa-tRNA-synth_II/BPL/LPL"/>
</dbReference>
<dbReference type="PANTHER" id="PTHR12835">
    <property type="entry name" value="BIOTIN PROTEIN LIGASE"/>
    <property type="match status" value="1"/>
</dbReference>
<keyword evidence="6" id="KW-1185">Reference proteome</keyword>
<dbReference type="STRING" id="1005944.SAMN05192576_0144"/>
<evidence type="ECO:0000313" key="5">
    <source>
        <dbReference type="EMBL" id="SDO61704.1"/>
    </source>
</evidence>
<dbReference type="AlphaFoldDB" id="A0A1H0L094"/>
<dbReference type="SUPFAM" id="SSF55681">
    <property type="entry name" value="Class II aaRS and biotin synthetases"/>
    <property type="match status" value="1"/>
</dbReference>
<sequence>MTSDPAARPPLDKTRLAGLAPDVVPDVHILVVDEVPSTNALAVERAHAGAADGFVVVAEHQSQGRGRLDRTWETPRGTALTFSMVLRPSVPTRSWPWLPLLTGYAVDKALKALGYDAGVKWPNDVLIGDRKVAGILIERIETSEGPAAVVGVGLNVGMREDELPVPTATSLAVASGTEPDRNVVLVAVLSTLREAYDAWQAGGDATGLRLAESYAAACVTVGQDVRVDLPDGSALTGRATGIDPSGRLVVEGPGGTTYVAAGDVIHVRAAEQ</sequence>
<evidence type="ECO:0000256" key="2">
    <source>
        <dbReference type="ARBA" id="ARBA00023267"/>
    </source>
</evidence>
<protein>
    <recommendedName>
        <fullName evidence="3">biotin--[biotin carboxyl-carrier protein] ligase</fullName>
        <ecNumber evidence="3">6.3.4.15</ecNumber>
    </recommendedName>
</protein>
<dbReference type="PROSITE" id="PS51733">
    <property type="entry name" value="BPL_LPL_CATALYTIC"/>
    <property type="match status" value="1"/>
</dbReference>
<dbReference type="Gene3D" id="3.30.930.10">
    <property type="entry name" value="Bira Bifunctional Protein, Domain 2"/>
    <property type="match status" value="1"/>
</dbReference>
<accession>A0A1H0L094</accession>
<dbReference type="PANTHER" id="PTHR12835:SF5">
    <property type="entry name" value="BIOTIN--PROTEIN LIGASE"/>
    <property type="match status" value="1"/>
</dbReference>
<dbReference type="CDD" id="cd16442">
    <property type="entry name" value="BPL"/>
    <property type="match status" value="1"/>
</dbReference>
<dbReference type="EMBL" id="FNIC01000011">
    <property type="protein sequence ID" value="SDO61704.1"/>
    <property type="molecule type" value="Genomic_DNA"/>
</dbReference>
<dbReference type="InterPro" id="IPR004408">
    <property type="entry name" value="Biotin_CoA_COase_ligase"/>
</dbReference>
<name>A0A1H0L094_9ACTN</name>
<dbReference type="RefSeq" id="WP_174812389.1">
    <property type="nucleotide sequence ID" value="NZ_BKAE01000016.1"/>
</dbReference>
<evidence type="ECO:0000313" key="6">
    <source>
        <dbReference type="Proteomes" id="UP000199004"/>
    </source>
</evidence>
<evidence type="ECO:0000259" key="4">
    <source>
        <dbReference type="PROSITE" id="PS51733"/>
    </source>
</evidence>
<keyword evidence="2" id="KW-0092">Biotin</keyword>
<dbReference type="Pfam" id="PF03099">
    <property type="entry name" value="BPL_LplA_LipB"/>
    <property type="match status" value="1"/>
</dbReference>
<dbReference type="InterPro" id="IPR004143">
    <property type="entry name" value="BPL_LPL_catalytic"/>
</dbReference>
<reference evidence="6" key="1">
    <citation type="submission" date="2016-10" db="EMBL/GenBank/DDBJ databases">
        <authorList>
            <person name="Varghese N."/>
            <person name="Submissions S."/>
        </authorList>
    </citation>
    <scope>NUCLEOTIDE SEQUENCE [LARGE SCALE GENOMIC DNA]</scope>
    <source>
        <strain evidence="6">CGMCC 1.11147</strain>
    </source>
</reference>
<dbReference type="InterPro" id="IPR003142">
    <property type="entry name" value="BPL_C"/>
</dbReference>